<dbReference type="Pfam" id="PF00929">
    <property type="entry name" value="RNase_T"/>
    <property type="match status" value="1"/>
</dbReference>
<feature type="domain" description="Exonuclease" evidence="1">
    <location>
        <begin position="10"/>
        <end position="176"/>
    </location>
</feature>
<reference evidence="2 3" key="1">
    <citation type="submission" date="2021-03" db="EMBL/GenBank/DDBJ databases">
        <title>Fibrella sp. HMF5036 genome sequencing and assembly.</title>
        <authorList>
            <person name="Kang H."/>
            <person name="Kim H."/>
            <person name="Bae S."/>
            <person name="Joh K."/>
        </authorList>
    </citation>
    <scope>NUCLEOTIDE SEQUENCE [LARGE SCALE GENOMIC DNA]</scope>
    <source>
        <strain evidence="2 3">HMF5036</strain>
    </source>
</reference>
<dbReference type="GO" id="GO:0008408">
    <property type="term" value="F:3'-5' exonuclease activity"/>
    <property type="evidence" value="ECO:0007669"/>
    <property type="project" value="TreeGrafter"/>
</dbReference>
<accession>A0A939GA27</accession>
<dbReference type="PANTHER" id="PTHR30231:SF41">
    <property type="entry name" value="DNA POLYMERASE III SUBUNIT EPSILON"/>
    <property type="match status" value="1"/>
</dbReference>
<dbReference type="RefSeq" id="WP_207337400.1">
    <property type="nucleotide sequence ID" value="NZ_JAFMYU010000019.1"/>
</dbReference>
<dbReference type="GO" id="GO:0003676">
    <property type="term" value="F:nucleic acid binding"/>
    <property type="evidence" value="ECO:0007669"/>
    <property type="project" value="InterPro"/>
</dbReference>
<dbReference type="GO" id="GO:0045004">
    <property type="term" value="P:DNA replication proofreading"/>
    <property type="evidence" value="ECO:0007669"/>
    <property type="project" value="TreeGrafter"/>
</dbReference>
<name>A0A939GA27_9BACT</name>
<evidence type="ECO:0000313" key="3">
    <source>
        <dbReference type="Proteomes" id="UP000664795"/>
    </source>
</evidence>
<proteinExistence type="predicted"/>
<keyword evidence="3" id="KW-1185">Reference proteome</keyword>
<keyword evidence="2" id="KW-0378">Hydrolase</keyword>
<dbReference type="Gene3D" id="3.30.420.10">
    <property type="entry name" value="Ribonuclease H-like superfamily/Ribonuclease H"/>
    <property type="match status" value="1"/>
</dbReference>
<keyword evidence="2" id="KW-0540">Nuclease</keyword>
<gene>
    <name evidence="2" type="ORF">J2I48_20655</name>
</gene>
<dbReference type="GO" id="GO:0005829">
    <property type="term" value="C:cytosol"/>
    <property type="evidence" value="ECO:0007669"/>
    <property type="project" value="TreeGrafter"/>
</dbReference>
<dbReference type="InterPro" id="IPR012337">
    <property type="entry name" value="RNaseH-like_sf"/>
</dbReference>
<dbReference type="CDD" id="cd06127">
    <property type="entry name" value="DEDDh"/>
    <property type="match status" value="1"/>
</dbReference>
<protein>
    <submittedName>
        <fullName evidence="2">3'-5' exonuclease</fullName>
    </submittedName>
</protein>
<organism evidence="2 3">
    <name type="scientific">Fibrella aquatilis</name>
    <dbReference type="NCBI Taxonomy" id="2817059"/>
    <lineage>
        <taxon>Bacteria</taxon>
        <taxon>Pseudomonadati</taxon>
        <taxon>Bacteroidota</taxon>
        <taxon>Cytophagia</taxon>
        <taxon>Cytophagales</taxon>
        <taxon>Spirosomataceae</taxon>
        <taxon>Fibrella</taxon>
    </lineage>
</organism>
<dbReference type="EMBL" id="JAFMYU010000019">
    <property type="protein sequence ID" value="MBO0933434.1"/>
    <property type="molecule type" value="Genomic_DNA"/>
</dbReference>
<keyword evidence="2" id="KW-0269">Exonuclease</keyword>
<dbReference type="SUPFAM" id="SSF53098">
    <property type="entry name" value="Ribonuclease H-like"/>
    <property type="match status" value="1"/>
</dbReference>
<dbReference type="InterPro" id="IPR036397">
    <property type="entry name" value="RNaseH_sf"/>
</dbReference>
<dbReference type="PANTHER" id="PTHR30231">
    <property type="entry name" value="DNA POLYMERASE III SUBUNIT EPSILON"/>
    <property type="match status" value="1"/>
</dbReference>
<comment type="caution">
    <text evidence="2">The sequence shown here is derived from an EMBL/GenBank/DDBJ whole genome shotgun (WGS) entry which is preliminary data.</text>
</comment>
<evidence type="ECO:0000259" key="1">
    <source>
        <dbReference type="SMART" id="SM00479"/>
    </source>
</evidence>
<dbReference type="SMART" id="SM00479">
    <property type="entry name" value="EXOIII"/>
    <property type="match status" value="1"/>
</dbReference>
<dbReference type="InterPro" id="IPR013520">
    <property type="entry name" value="Ribonucl_H"/>
</dbReference>
<evidence type="ECO:0000313" key="2">
    <source>
        <dbReference type="EMBL" id="MBO0933434.1"/>
    </source>
</evidence>
<dbReference type="Proteomes" id="UP000664795">
    <property type="component" value="Unassembled WGS sequence"/>
</dbReference>
<sequence length="283" mass="31833">MTHHFILKKPLAFFDLETTGVNPAKDRIVELCVAKAMIGGEVQVKTFRVNPGIPIPLETSLIHGLYDDDVKDAPPFKAIARTLAQFLEGCDLAGFNSNRFDIPLLVEEFLRANVEFDVKNRRMVDVQRIYHLMEPRNLTAAYRHFCGKELIGAHGAEVDTIATFEILDTMVQQHLGRPIRDEGRKLDFVLSNDVEALDAIARNNNVDLAGRMVYNDKGEAVVNFGKHAGKLVLDVLKTEPAFYDWMQKGDFSLDTKRRLTEIRLRSLTGALNGTHSRGASREK</sequence>
<dbReference type="AlphaFoldDB" id="A0A939GA27"/>